<proteinExistence type="predicted"/>
<gene>
    <name evidence="5" type="ORF">MTR66_03140</name>
</gene>
<dbReference type="SUPFAM" id="SSF52540">
    <property type="entry name" value="P-loop containing nucleoside triphosphate hydrolases"/>
    <property type="match status" value="1"/>
</dbReference>
<dbReference type="EMBL" id="JALHLG010000003">
    <property type="protein sequence ID" value="MCJ2185806.1"/>
    <property type="molecule type" value="Genomic_DNA"/>
</dbReference>
<comment type="caution">
    <text evidence="5">The sequence shown here is derived from an EMBL/GenBank/DDBJ whole genome shotgun (WGS) entry which is preliminary data.</text>
</comment>
<dbReference type="PANTHER" id="PTHR42781:SF4">
    <property type="entry name" value="SPERMIDINE_PUTRESCINE IMPORT ATP-BINDING PROTEIN POTA"/>
    <property type="match status" value="1"/>
</dbReference>
<evidence type="ECO:0000313" key="6">
    <source>
        <dbReference type="Proteomes" id="UP001202281"/>
    </source>
</evidence>
<organism evidence="5 6">
    <name type="scientific">Novosphingobium beihaiensis</name>
    <dbReference type="NCBI Taxonomy" id="2930389"/>
    <lineage>
        <taxon>Bacteria</taxon>
        <taxon>Pseudomonadati</taxon>
        <taxon>Pseudomonadota</taxon>
        <taxon>Alphaproteobacteria</taxon>
        <taxon>Sphingomonadales</taxon>
        <taxon>Sphingomonadaceae</taxon>
        <taxon>Novosphingobium</taxon>
    </lineage>
</organism>
<dbReference type="PROSITE" id="PS50893">
    <property type="entry name" value="ABC_TRANSPORTER_2"/>
    <property type="match status" value="1"/>
</dbReference>
<dbReference type="Pfam" id="PF00005">
    <property type="entry name" value="ABC_tran"/>
    <property type="match status" value="1"/>
</dbReference>
<name>A0ABT0BLV3_9SPHN</name>
<protein>
    <submittedName>
        <fullName evidence="5">ATP-binding cassette domain-containing protein</fullName>
    </submittedName>
</protein>
<dbReference type="InterPro" id="IPR027417">
    <property type="entry name" value="P-loop_NTPase"/>
</dbReference>
<keyword evidence="6" id="KW-1185">Reference proteome</keyword>
<dbReference type="Proteomes" id="UP001202281">
    <property type="component" value="Unassembled WGS sequence"/>
</dbReference>
<evidence type="ECO:0000256" key="1">
    <source>
        <dbReference type="ARBA" id="ARBA00022448"/>
    </source>
</evidence>
<evidence type="ECO:0000256" key="2">
    <source>
        <dbReference type="ARBA" id="ARBA00022741"/>
    </source>
</evidence>
<dbReference type="GO" id="GO:0005524">
    <property type="term" value="F:ATP binding"/>
    <property type="evidence" value="ECO:0007669"/>
    <property type="project" value="UniProtKB-KW"/>
</dbReference>
<evidence type="ECO:0000256" key="3">
    <source>
        <dbReference type="ARBA" id="ARBA00022840"/>
    </source>
</evidence>
<feature type="domain" description="ABC transporter" evidence="4">
    <location>
        <begin position="5"/>
        <end position="207"/>
    </location>
</feature>
<keyword evidence="3 5" id="KW-0067">ATP-binding</keyword>
<dbReference type="SMART" id="SM00382">
    <property type="entry name" value="AAA"/>
    <property type="match status" value="1"/>
</dbReference>
<dbReference type="InterPro" id="IPR003593">
    <property type="entry name" value="AAA+_ATPase"/>
</dbReference>
<dbReference type="PANTHER" id="PTHR42781">
    <property type="entry name" value="SPERMIDINE/PUTRESCINE IMPORT ATP-BINDING PROTEIN POTA"/>
    <property type="match status" value="1"/>
</dbReference>
<keyword evidence="2" id="KW-0547">Nucleotide-binding</keyword>
<dbReference type="InterPro" id="IPR003439">
    <property type="entry name" value="ABC_transporter-like_ATP-bd"/>
</dbReference>
<reference evidence="5 6" key="1">
    <citation type="submission" date="2022-04" db="EMBL/GenBank/DDBJ databases">
        <title>Identification of a novel bacterium isolated from mangrove sediments.</title>
        <authorList>
            <person name="Pan X."/>
        </authorList>
    </citation>
    <scope>NUCLEOTIDE SEQUENCE [LARGE SCALE GENOMIC DNA]</scope>
    <source>
        <strain evidence="5 6">B2638</strain>
    </source>
</reference>
<evidence type="ECO:0000313" key="5">
    <source>
        <dbReference type="EMBL" id="MCJ2185806.1"/>
    </source>
</evidence>
<dbReference type="InterPro" id="IPR050093">
    <property type="entry name" value="ABC_SmlMolc_Importer"/>
</dbReference>
<dbReference type="RefSeq" id="WP_243917810.1">
    <property type="nucleotide sequence ID" value="NZ_JALHLG010000003.1"/>
</dbReference>
<dbReference type="Gene3D" id="3.40.50.300">
    <property type="entry name" value="P-loop containing nucleotide triphosphate hydrolases"/>
    <property type="match status" value="1"/>
</dbReference>
<evidence type="ECO:0000259" key="4">
    <source>
        <dbReference type="PROSITE" id="PS50893"/>
    </source>
</evidence>
<sequence length="213" mass="22867">MKAGLTLSNVTIAIGTRHLAGPLSVHVRPGETLSLMGPSGSGKSSLIAHVSGVLDPAFTAGGSIMLDGAVLDGVPVERRRIGVLFQDDLLFAHMTVAENLAFAVPRAVNRHERWQRVQAALHEAELPGIAARRPETLSGGQRARVALMRALLAEPRALLLDEPFARLDMALRERIRAFTFATIASRGIPALLVTHDRKDVPGRLMEIGGEELV</sequence>
<accession>A0ABT0BLV3</accession>
<keyword evidence="1" id="KW-0813">Transport</keyword>